<dbReference type="SMART" id="SM00382">
    <property type="entry name" value="AAA"/>
    <property type="match status" value="1"/>
</dbReference>
<reference evidence="4" key="1">
    <citation type="journal article" date="2019" name="Int. J. Syst. Evol. Microbiol.">
        <title>The Global Catalogue of Microorganisms (GCM) 10K type strain sequencing project: providing services to taxonomists for standard genome sequencing and annotation.</title>
        <authorList>
            <consortium name="The Broad Institute Genomics Platform"/>
            <consortium name="The Broad Institute Genome Sequencing Center for Infectious Disease"/>
            <person name="Wu L."/>
            <person name="Ma J."/>
        </authorList>
    </citation>
    <scope>NUCLEOTIDE SEQUENCE [LARGE SCALE GENOMIC DNA]</scope>
    <source>
        <strain evidence="4">NBRC 106348</strain>
    </source>
</reference>
<dbReference type="Pfam" id="PF25873">
    <property type="entry name" value="WHD_MalT"/>
    <property type="match status" value="1"/>
</dbReference>
<protein>
    <recommendedName>
        <fullName evidence="2">AAA+ ATPase domain-containing protein</fullName>
    </recommendedName>
</protein>
<dbReference type="InterPro" id="IPR059106">
    <property type="entry name" value="WHD_MalT"/>
</dbReference>
<dbReference type="InterPro" id="IPR027417">
    <property type="entry name" value="P-loop_NTPase"/>
</dbReference>
<dbReference type="RefSeq" id="WP_284292320.1">
    <property type="nucleotide sequence ID" value="NZ_BSUK01000001.1"/>
</dbReference>
<evidence type="ECO:0000313" key="4">
    <source>
        <dbReference type="Proteomes" id="UP001157091"/>
    </source>
</evidence>
<dbReference type="Proteomes" id="UP001157091">
    <property type="component" value="Unassembled WGS sequence"/>
</dbReference>
<dbReference type="SUPFAM" id="SSF52540">
    <property type="entry name" value="P-loop containing nucleoside triphosphate hydrolases"/>
    <property type="match status" value="1"/>
</dbReference>
<evidence type="ECO:0000313" key="3">
    <source>
        <dbReference type="EMBL" id="GMA23261.1"/>
    </source>
</evidence>
<comment type="caution">
    <text evidence="3">The sequence shown here is derived from an EMBL/GenBank/DDBJ whole genome shotgun (WGS) entry which is preliminary data.</text>
</comment>
<accession>A0ABQ6HXN9</accession>
<evidence type="ECO:0000259" key="2">
    <source>
        <dbReference type="SMART" id="SM00382"/>
    </source>
</evidence>
<sequence>MATPAAAAPEGRQPRARVSVPSVPAAVVGRPRVDALLADLVAAHPLTLVVAPAGSGKTTALAAWAAGSTVPVAWLSVDRFDDDPARLHRALLEALRIAVGSVSALDGLATPALGQSLADEHVAALVDALGGLGTDLVLVLDDVHELGGKGSVGLVRAVVEDVPPNVRLVLASRSDPALPLRRLRGDGLLGELRQDALAFDRSEVAALAATEPTPLTDPDVDRLRELTAGWPVALRLTLTALRGAADHGAPPSSTLGAMERPDVPLADYLVEEVLRGLPDELASFVLRATCSETADAATATLVGGPDGPRMLEECRRRALFLTTVGDRDDDVVLRWHALFAAQCQAILRRTDPEAYRATHRTLAPARARPRTSRRPSRTRAPPRTAGSRRGS</sequence>
<feature type="region of interest" description="Disordered" evidence="1">
    <location>
        <begin position="357"/>
        <end position="391"/>
    </location>
</feature>
<gene>
    <name evidence="3" type="ORF">GCM10025864_10200</name>
</gene>
<feature type="compositionally biased region" description="Basic residues" evidence="1">
    <location>
        <begin position="367"/>
        <end position="377"/>
    </location>
</feature>
<keyword evidence="4" id="KW-1185">Reference proteome</keyword>
<dbReference type="EMBL" id="BSUK01000001">
    <property type="protein sequence ID" value="GMA23261.1"/>
    <property type="molecule type" value="Genomic_DNA"/>
</dbReference>
<name>A0ABQ6HXN9_9MICO</name>
<dbReference type="InterPro" id="IPR003593">
    <property type="entry name" value="AAA+_ATPase"/>
</dbReference>
<organism evidence="3 4">
    <name type="scientific">Luteimicrobium album</name>
    <dbReference type="NCBI Taxonomy" id="1054550"/>
    <lineage>
        <taxon>Bacteria</taxon>
        <taxon>Bacillati</taxon>
        <taxon>Actinomycetota</taxon>
        <taxon>Actinomycetes</taxon>
        <taxon>Micrococcales</taxon>
        <taxon>Luteimicrobium</taxon>
    </lineage>
</organism>
<proteinExistence type="predicted"/>
<feature type="domain" description="AAA+ ATPase" evidence="2">
    <location>
        <begin position="43"/>
        <end position="195"/>
    </location>
</feature>
<dbReference type="Gene3D" id="3.40.50.300">
    <property type="entry name" value="P-loop containing nucleotide triphosphate hydrolases"/>
    <property type="match status" value="1"/>
</dbReference>
<evidence type="ECO:0000256" key="1">
    <source>
        <dbReference type="SAM" id="MobiDB-lite"/>
    </source>
</evidence>